<reference evidence="1" key="1">
    <citation type="submission" date="2020-11" db="EMBL/GenBank/DDBJ databases">
        <authorList>
            <consortium name="DOE Joint Genome Institute"/>
            <person name="Ahrendt S."/>
            <person name="Riley R."/>
            <person name="Andreopoulos W."/>
            <person name="Labutti K."/>
            <person name="Pangilinan J."/>
            <person name="Ruiz-Duenas F.J."/>
            <person name="Barrasa J.M."/>
            <person name="Sanchez-Garcia M."/>
            <person name="Camarero S."/>
            <person name="Miyauchi S."/>
            <person name="Serrano A."/>
            <person name="Linde D."/>
            <person name="Babiker R."/>
            <person name="Drula E."/>
            <person name="Ayuso-Fernandez I."/>
            <person name="Pacheco R."/>
            <person name="Padilla G."/>
            <person name="Ferreira P."/>
            <person name="Barriuso J."/>
            <person name="Kellner H."/>
            <person name="Castanera R."/>
            <person name="Alfaro M."/>
            <person name="Ramirez L."/>
            <person name="Pisabarro A.G."/>
            <person name="Kuo A."/>
            <person name="Tritt A."/>
            <person name="Lipzen A."/>
            <person name="He G."/>
            <person name="Yan M."/>
            <person name="Ng V."/>
            <person name="Cullen D."/>
            <person name="Martin F."/>
            <person name="Rosso M.-N."/>
            <person name="Henrissat B."/>
            <person name="Hibbett D."/>
            <person name="Martinez A.T."/>
            <person name="Grigoriev I.V."/>
        </authorList>
    </citation>
    <scope>NUCLEOTIDE SEQUENCE</scope>
    <source>
        <strain evidence="1">MF-IS2</strain>
    </source>
</reference>
<dbReference type="EMBL" id="MU151064">
    <property type="protein sequence ID" value="KAF9453128.1"/>
    <property type="molecule type" value="Genomic_DNA"/>
</dbReference>
<evidence type="ECO:0000313" key="1">
    <source>
        <dbReference type="EMBL" id="KAF9453128.1"/>
    </source>
</evidence>
<name>A0A9P6C9H9_9AGAR</name>
<accession>A0A9P6C9H9</accession>
<protein>
    <submittedName>
        <fullName evidence="1">Uncharacterized protein</fullName>
    </submittedName>
</protein>
<keyword evidence="2" id="KW-1185">Reference proteome</keyword>
<comment type="caution">
    <text evidence="1">The sequence shown here is derived from an EMBL/GenBank/DDBJ whole genome shotgun (WGS) entry which is preliminary data.</text>
</comment>
<dbReference type="AlphaFoldDB" id="A0A9P6C9H9"/>
<sequence length="244" mass="27816">MSFPPGPFHVFFSKSGWLQKIVTFPTRSAADEYWRYLQETVDQNQYPIRRFHSQNFEAPFPPPNQSESKSSLSELVKACCVQKCEAGVYNPTKIIPLPPHDQRPDNLNKESFYVRSTIRPTLFWYYDNGGVLATESNHMRFIIRRATPLPSNRRKSEDILVGKDTINIFLLPDKNTEGEVGEMIVKDSQGYLVKASSLAEEYLAQEGVGEFDFSLFERGFVAGGNGSWVWVALRAGEGQCWEFV</sequence>
<evidence type="ECO:0000313" key="2">
    <source>
        <dbReference type="Proteomes" id="UP000807342"/>
    </source>
</evidence>
<dbReference type="Proteomes" id="UP000807342">
    <property type="component" value="Unassembled WGS sequence"/>
</dbReference>
<organism evidence="1 2">
    <name type="scientific">Macrolepiota fuliginosa MF-IS2</name>
    <dbReference type="NCBI Taxonomy" id="1400762"/>
    <lineage>
        <taxon>Eukaryota</taxon>
        <taxon>Fungi</taxon>
        <taxon>Dikarya</taxon>
        <taxon>Basidiomycota</taxon>
        <taxon>Agaricomycotina</taxon>
        <taxon>Agaricomycetes</taxon>
        <taxon>Agaricomycetidae</taxon>
        <taxon>Agaricales</taxon>
        <taxon>Agaricineae</taxon>
        <taxon>Agaricaceae</taxon>
        <taxon>Macrolepiota</taxon>
    </lineage>
</organism>
<dbReference type="OrthoDB" id="5364171at2759"/>
<gene>
    <name evidence="1" type="ORF">P691DRAFT_801996</name>
</gene>
<feature type="non-terminal residue" evidence="1">
    <location>
        <position position="244"/>
    </location>
</feature>
<proteinExistence type="predicted"/>